<evidence type="ECO:0000256" key="7">
    <source>
        <dbReference type="ARBA" id="ARBA00032272"/>
    </source>
</evidence>
<evidence type="ECO:0000256" key="4">
    <source>
        <dbReference type="ARBA" id="ARBA00016377"/>
    </source>
</evidence>
<dbReference type="GO" id="GO:0006753">
    <property type="term" value="P:nucleoside phosphate metabolic process"/>
    <property type="evidence" value="ECO:0007669"/>
    <property type="project" value="TreeGrafter"/>
</dbReference>
<dbReference type="InterPro" id="IPR000086">
    <property type="entry name" value="NUDIX_hydrolase_dom"/>
</dbReference>
<dbReference type="OrthoDB" id="5292471at2"/>
<evidence type="ECO:0000259" key="8">
    <source>
        <dbReference type="PROSITE" id="PS51462"/>
    </source>
</evidence>
<dbReference type="AlphaFoldDB" id="A0A1B3ZD00"/>
<dbReference type="GO" id="GO:0005829">
    <property type="term" value="C:cytosol"/>
    <property type="evidence" value="ECO:0007669"/>
    <property type="project" value="TreeGrafter"/>
</dbReference>
<dbReference type="EMBL" id="CP014168">
    <property type="protein sequence ID" value="AOH85300.1"/>
    <property type="molecule type" value="Genomic_DNA"/>
</dbReference>
<name>A0A1B3ZD00_9SPHN</name>
<dbReference type="GO" id="GO:0016787">
    <property type="term" value="F:hydrolase activity"/>
    <property type="evidence" value="ECO:0007669"/>
    <property type="project" value="UniProtKB-KW"/>
</dbReference>
<dbReference type="SUPFAM" id="SSF55811">
    <property type="entry name" value="Nudix"/>
    <property type="match status" value="1"/>
</dbReference>
<dbReference type="PANTHER" id="PTHR11839">
    <property type="entry name" value="UDP/ADP-SUGAR PYROPHOSPHATASE"/>
    <property type="match status" value="1"/>
</dbReference>
<dbReference type="KEGG" id="span:AWL63_16465"/>
<protein>
    <recommendedName>
        <fullName evidence="4">GDP-mannose pyrophosphatase</fullName>
    </recommendedName>
    <alternativeName>
        <fullName evidence="6">GDP-mannose hydrolase</fullName>
    </alternativeName>
    <alternativeName>
        <fullName evidence="7">GDPMK</fullName>
    </alternativeName>
</protein>
<dbReference type="GO" id="GO:0019693">
    <property type="term" value="P:ribose phosphate metabolic process"/>
    <property type="evidence" value="ECO:0007669"/>
    <property type="project" value="TreeGrafter"/>
</dbReference>
<sequence>MFAIESVRTIYQGWLNLVTVKLRAPDGVTFDRHVIELGRAVVVLPYNPATGMALAVSMPRAPVTLLGFPDMLEAIAGKLDSADPEECARREAMEEAGVRLGTLDHIGCIWPMPSNATERLDYFLASYDDADRIAAGGGLVEEQENITVHEIALAELWTRYETNRLPDGKLVTLLLALRVRRPDLFA</sequence>
<dbReference type="PROSITE" id="PS51462">
    <property type="entry name" value="NUDIX"/>
    <property type="match status" value="1"/>
</dbReference>
<evidence type="ECO:0000256" key="6">
    <source>
        <dbReference type="ARBA" id="ARBA00032162"/>
    </source>
</evidence>
<reference evidence="9 10" key="1">
    <citation type="submission" date="2016-01" db="EMBL/GenBank/DDBJ databases">
        <title>Complete genome and mega plasmid sequence of Sphingomonas panacis DCY99 elicits systemic resistance in rice to Xanthomonas oryzae.</title>
        <authorList>
            <person name="Kim Y.J."/>
            <person name="Yang D.C."/>
            <person name="Sing P."/>
        </authorList>
    </citation>
    <scope>NUCLEOTIDE SEQUENCE [LARGE SCALE GENOMIC DNA]</scope>
    <source>
        <strain evidence="9 10">DCY99</strain>
    </source>
</reference>
<dbReference type="Proteomes" id="UP000094256">
    <property type="component" value="Chromosome"/>
</dbReference>
<organism evidence="9 10">
    <name type="scientific">Sphingomonas panacis</name>
    <dbReference type="NCBI Taxonomy" id="1560345"/>
    <lineage>
        <taxon>Bacteria</taxon>
        <taxon>Pseudomonadati</taxon>
        <taxon>Pseudomonadota</taxon>
        <taxon>Alphaproteobacteria</taxon>
        <taxon>Sphingomonadales</taxon>
        <taxon>Sphingomonadaceae</taxon>
        <taxon>Sphingomonas</taxon>
    </lineage>
</organism>
<comment type="cofactor">
    <cofactor evidence="2">
        <name>Mg(2+)</name>
        <dbReference type="ChEBI" id="CHEBI:18420"/>
    </cofactor>
</comment>
<keyword evidence="10" id="KW-1185">Reference proteome</keyword>
<gene>
    <name evidence="9" type="ORF">AWL63_16465</name>
</gene>
<keyword evidence="5" id="KW-0378">Hydrolase</keyword>
<evidence type="ECO:0000313" key="10">
    <source>
        <dbReference type="Proteomes" id="UP000094256"/>
    </source>
</evidence>
<accession>A0A1B3ZD00</accession>
<feature type="domain" description="Nudix hydrolase" evidence="8">
    <location>
        <begin position="36"/>
        <end position="178"/>
    </location>
</feature>
<dbReference type="Pfam" id="PF00293">
    <property type="entry name" value="NUDIX"/>
    <property type="match status" value="1"/>
</dbReference>
<evidence type="ECO:0000256" key="1">
    <source>
        <dbReference type="ARBA" id="ARBA00000847"/>
    </source>
</evidence>
<proteinExistence type="inferred from homology"/>
<dbReference type="Gene3D" id="3.90.79.10">
    <property type="entry name" value="Nucleoside Triphosphate Pyrophosphohydrolase"/>
    <property type="match status" value="1"/>
</dbReference>
<dbReference type="RefSeq" id="WP_069205832.1">
    <property type="nucleotide sequence ID" value="NZ_CP014168.1"/>
</dbReference>
<comment type="catalytic activity">
    <reaction evidence="1">
        <text>GDP-alpha-D-mannose + H2O = alpha-D-mannose 1-phosphate + GMP + 2 H(+)</text>
        <dbReference type="Rhea" id="RHEA:27978"/>
        <dbReference type="ChEBI" id="CHEBI:15377"/>
        <dbReference type="ChEBI" id="CHEBI:15378"/>
        <dbReference type="ChEBI" id="CHEBI:57527"/>
        <dbReference type="ChEBI" id="CHEBI:58115"/>
        <dbReference type="ChEBI" id="CHEBI:58409"/>
    </reaction>
</comment>
<dbReference type="InterPro" id="IPR015797">
    <property type="entry name" value="NUDIX_hydrolase-like_dom_sf"/>
</dbReference>
<evidence type="ECO:0000256" key="3">
    <source>
        <dbReference type="ARBA" id="ARBA00007275"/>
    </source>
</evidence>
<evidence type="ECO:0000256" key="5">
    <source>
        <dbReference type="ARBA" id="ARBA00022801"/>
    </source>
</evidence>
<dbReference type="CDD" id="cd24157">
    <property type="entry name" value="NUDIX_GDPMK"/>
    <property type="match status" value="1"/>
</dbReference>
<evidence type="ECO:0000313" key="9">
    <source>
        <dbReference type="EMBL" id="AOH85300.1"/>
    </source>
</evidence>
<evidence type="ECO:0000256" key="2">
    <source>
        <dbReference type="ARBA" id="ARBA00001946"/>
    </source>
</evidence>
<comment type="similarity">
    <text evidence="3">Belongs to the Nudix hydrolase family. NudK subfamily.</text>
</comment>
<dbReference type="PANTHER" id="PTHR11839:SF18">
    <property type="entry name" value="NUDIX HYDROLASE DOMAIN-CONTAINING PROTEIN"/>
    <property type="match status" value="1"/>
</dbReference>